<dbReference type="Proteomes" id="UP001234178">
    <property type="component" value="Unassembled WGS sequence"/>
</dbReference>
<protein>
    <submittedName>
        <fullName evidence="2">Uncharacterized protein</fullName>
    </submittedName>
</protein>
<organism evidence="2 3">
    <name type="scientific">Daphnia magna</name>
    <dbReference type="NCBI Taxonomy" id="35525"/>
    <lineage>
        <taxon>Eukaryota</taxon>
        <taxon>Metazoa</taxon>
        <taxon>Ecdysozoa</taxon>
        <taxon>Arthropoda</taxon>
        <taxon>Crustacea</taxon>
        <taxon>Branchiopoda</taxon>
        <taxon>Diplostraca</taxon>
        <taxon>Cladocera</taxon>
        <taxon>Anomopoda</taxon>
        <taxon>Daphniidae</taxon>
        <taxon>Daphnia</taxon>
    </lineage>
</organism>
<proteinExistence type="predicted"/>
<dbReference type="EMBL" id="JAOYFB010000002">
    <property type="protein sequence ID" value="KAK4008074.1"/>
    <property type="molecule type" value="Genomic_DNA"/>
</dbReference>
<evidence type="ECO:0000256" key="1">
    <source>
        <dbReference type="SAM" id="MobiDB-lite"/>
    </source>
</evidence>
<sequence>MFSALSWTSRRRDRERRGWLGVGGGGWWGRMKNEELIPNGTDEKSTATVSIPVASSKFGRKKRKQVARTPSVFESLICKSIRLLDSCSSDLAGIDDSNPLRPYSRIQNSS</sequence>
<keyword evidence="3" id="KW-1185">Reference proteome</keyword>
<accession>A0ABQ9Z595</accession>
<feature type="region of interest" description="Disordered" evidence="1">
    <location>
        <begin position="90"/>
        <end position="110"/>
    </location>
</feature>
<evidence type="ECO:0000313" key="3">
    <source>
        <dbReference type="Proteomes" id="UP001234178"/>
    </source>
</evidence>
<reference evidence="2 3" key="1">
    <citation type="journal article" date="2023" name="Nucleic Acids Res.">
        <title>The hologenome of Daphnia magna reveals possible DNA methylation and microbiome-mediated evolution of the host genome.</title>
        <authorList>
            <person name="Chaturvedi A."/>
            <person name="Li X."/>
            <person name="Dhandapani V."/>
            <person name="Marshall H."/>
            <person name="Kissane S."/>
            <person name="Cuenca-Cambronero M."/>
            <person name="Asole G."/>
            <person name="Calvet F."/>
            <person name="Ruiz-Romero M."/>
            <person name="Marangio P."/>
            <person name="Guigo R."/>
            <person name="Rago D."/>
            <person name="Mirbahai L."/>
            <person name="Eastwood N."/>
            <person name="Colbourne J.K."/>
            <person name="Zhou J."/>
            <person name="Mallon E."/>
            <person name="Orsini L."/>
        </authorList>
    </citation>
    <scope>NUCLEOTIDE SEQUENCE [LARGE SCALE GENOMIC DNA]</scope>
    <source>
        <strain evidence="2">LRV0_1</strain>
    </source>
</reference>
<gene>
    <name evidence="2" type="ORF">OUZ56_013230</name>
</gene>
<evidence type="ECO:0000313" key="2">
    <source>
        <dbReference type="EMBL" id="KAK4008074.1"/>
    </source>
</evidence>
<name>A0ABQ9Z595_9CRUS</name>
<comment type="caution">
    <text evidence="2">The sequence shown here is derived from an EMBL/GenBank/DDBJ whole genome shotgun (WGS) entry which is preliminary data.</text>
</comment>